<dbReference type="InterPro" id="IPR036388">
    <property type="entry name" value="WH-like_DNA-bd_sf"/>
</dbReference>
<evidence type="ECO:0000256" key="2">
    <source>
        <dbReference type="ARBA" id="ARBA00023315"/>
    </source>
</evidence>
<dbReference type="InterPro" id="IPR050832">
    <property type="entry name" value="Bact_Acetyltransf"/>
</dbReference>
<keyword evidence="5" id="KW-1185">Reference proteome</keyword>
<dbReference type="PANTHER" id="PTHR43877">
    <property type="entry name" value="AMINOALKYLPHOSPHONATE N-ACETYLTRANSFERASE-RELATED-RELATED"/>
    <property type="match status" value="1"/>
</dbReference>
<dbReference type="InterPro" id="IPR000182">
    <property type="entry name" value="GNAT_dom"/>
</dbReference>
<dbReference type="InterPro" id="IPR036390">
    <property type="entry name" value="WH_DNA-bd_sf"/>
</dbReference>
<sequence>MPSLITAAVRPLRLTNQISLTKVRDMNASDILQIRSFNRIVAESIGAIDDRFLGRGRPMGESRLLWEIGVDGADVRTLRARLNLDSGYLSRTLASLERQKLVAVVTHPGDRRVRRACLTQAGRKERSELERLSDAVAARALEPLSDGQRRRLVAAMSEVERLLQASLVHFALEDPGSDNARWCFEQYFSELDERFDAGFDPSKSLSADAHELTAPEGALIVASLHGSPIGCVALKFHKKSPAELKRMWVSPSARGMGIGRRLIDQAEKHARQTGVRVIRLETNRTLHEAIALYRQSGYVEVDAFSAEPYAHHWFEKRLVGNRF</sequence>
<dbReference type="Pfam" id="PF00583">
    <property type="entry name" value="Acetyltransf_1"/>
    <property type="match status" value="1"/>
</dbReference>
<dbReference type="CDD" id="cd04301">
    <property type="entry name" value="NAT_SF"/>
    <property type="match status" value="1"/>
</dbReference>
<protein>
    <submittedName>
        <fullName evidence="4">DNA-binding MarR family transcriptional regulator/GNAT superfamily N-acetyltransferase</fullName>
    </submittedName>
</protein>
<dbReference type="PROSITE" id="PS51186">
    <property type="entry name" value="GNAT"/>
    <property type="match status" value="1"/>
</dbReference>
<dbReference type="InterPro" id="IPR000835">
    <property type="entry name" value="HTH_MarR-typ"/>
</dbReference>
<dbReference type="InterPro" id="IPR016181">
    <property type="entry name" value="Acyl_CoA_acyltransferase"/>
</dbReference>
<evidence type="ECO:0000259" key="3">
    <source>
        <dbReference type="PROSITE" id="PS51186"/>
    </source>
</evidence>
<dbReference type="Gene3D" id="1.10.10.10">
    <property type="entry name" value="Winged helix-like DNA-binding domain superfamily/Winged helix DNA-binding domain"/>
    <property type="match status" value="1"/>
</dbReference>
<keyword evidence="1" id="KW-0808">Transferase</keyword>
<keyword evidence="2" id="KW-0012">Acyltransferase</keyword>
<organism evidence="4 5">
    <name type="scientific">Caballeronia udeis</name>
    <dbReference type="NCBI Taxonomy" id="1232866"/>
    <lineage>
        <taxon>Bacteria</taxon>
        <taxon>Pseudomonadati</taxon>
        <taxon>Pseudomonadota</taxon>
        <taxon>Betaproteobacteria</taxon>
        <taxon>Burkholderiales</taxon>
        <taxon>Burkholderiaceae</taxon>
        <taxon>Caballeronia</taxon>
    </lineage>
</organism>
<dbReference type="PANTHER" id="PTHR43877:SF2">
    <property type="entry name" value="AMINOALKYLPHOSPHONATE N-ACETYLTRANSFERASE-RELATED"/>
    <property type="match status" value="1"/>
</dbReference>
<dbReference type="Proteomes" id="UP001620514">
    <property type="component" value="Unassembled WGS sequence"/>
</dbReference>
<comment type="caution">
    <text evidence="4">The sequence shown here is derived from an EMBL/GenBank/DDBJ whole genome shotgun (WGS) entry which is preliminary data.</text>
</comment>
<reference evidence="4 5" key="1">
    <citation type="submission" date="2024-11" db="EMBL/GenBank/DDBJ databases">
        <title>Using genomics to understand microbial adaptation to soil warming.</title>
        <authorList>
            <person name="Deangelis K.M. PhD."/>
        </authorList>
    </citation>
    <scope>NUCLEOTIDE SEQUENCE [LARGE SCALE GENOMIC DNA]</scope>
    <source>
        <strain evidence="4 5">GAS97</strain>
    </source>
</reference>
<dbReference type="SMART" id="SM00347">
    <property type="entry name" value="HTH_MARR"/>
    <property type="match status" value="1"/>
</dbReference>
<gene>
    <name evidence="4" type="ORF">ABH943_003312</name>
</gene>
<evidence type="ECO:0000313" key="5">
    <source>
        <dbReference type="Proteomes" id="UP001620514"/>
    </source>
</evidence>
<dbReference type="GO" id="GO:0003677">
    <property type="term" value="F:DNA binding"/>
    <property type="evidence" value="ECO:0007669"/>
    <property type="project" value="UniProtKB-KW"/>
</dbReference>
<feature type="domain" description="N-acetyltransferase" evidence="3">
    <location>
        <begin position="178"/>
        <end position="320"/>
    </location>
</feature>
<dbReference type="Pfam" id="PF12802">
    <property type="entry name" value="MarR_2"/>
    <property type="match status" value="1"/>
</dbReference>
<name>A0ABW8MKR0_9BURK</name>
<dbReference type="RefSeq" id="WP_404607890.1">
    <property type="nucleotide sequence ID" value="NZ_JBIYDN010000009.1"/>
</dbReference>
<dbReference type="EMBL" id="JBIYDN010000009">
    <property type="protein sequence ID" value="MFK4443290.1"/>
    <property type="molecule type" value="Genomic_DNA"/>
</dbReference>
<proteinExistence type="predicted"/>
<dbReference type="SUPFAM" id="SSF55729">
    <property type="entry name" value="Acyl-CoA N-acyltransferases (Nat)"/>
    <property type="match status" value="1"/>
</dbReference>
<evidence type="ECO:0000313" key="4">
    <source>
        <dbReference type="EMBL" id="MFK4443290.1"/>
    </source>
</evidence>
<dbReference type="Gene3D" id="3.40.630.30">
    <property type="match status" value="1"/>
</dbReference>
<evidence type="ECO:0000256" key="1">
    <source>
        <dbReference type="ARBA" id="ARBA00022679"/>
    </source>
</evidence>
<keyword evidence="4" id="KW-0238">DNA-binding</keyword>
<accession>A0ABW8MKR0</accession>
<dbReference type="SUPFAM" id="SSF46785">
    <property type="entry name" value="Winged helix' DNA-binding domain"/>
    <property type="match status" value="1"/>
</dbReference>